<dbReference type="AlphaFoldDB" id="A0A9W7CEV6"/>
<dbReference type="OrthoDB" id="10469018at2759"/>
<gene>
    <name evidence="2" type="ORF">TrRE_jg11568</name>
</gene>
<feature type="transmembrane region" description="Helical" evidence="1">
    <location>
        <begin position="66"/>
        <end position="88"/>
    </location>
</feature>
<dbReference type="InterPro" id="IPR037185">
    <property type="entry name" value="EmrE-like"/>
</dbReference>
<feature type="transmembrane region" description="Helical" evidence="1">
    <location>
        <begin position="34"/>
        <end position="54"/>
    </location>
</feature>
<reference evidence="2" key="1">
    <citation type="submission" date="2022-07" db="EMBL/GenBank/DDBJ databases">
        <title>Genome analysis of Parmales, a sister group of diatoms, reveals the evolutionary specialization of diatoms from phago-mixotrophs to photoautotrophs.</title>
        <authorList>
            <person name="Ban H."/>
            <person name="Sato S."/>
            <person name="Yoshikawa S."/>
            <person name="Kazumasa Y."/>
            <person name="Nakamura Y."/>
            <person name="Ichinomiya M."/>
            <person name="Saitoh K."/>
            <person name="Sato N."/>
            <person name="Blanc-Mathieu R."/>
            <person name="Endo H."/>
            <person name="Kuwata A."/>
            <person name="Ogata H."/>
        </authorList>
    </citation>
    <scope>NUCLEOTIDE SEQUENCE</scope>
</reference>
<sequence>MSWLINALAANFLYALWSLFGSYSQTSPTSSLTSLESQLITSFTSTLVAINLLVTNMGSLRSPSDLPLVSSLCAVLAGVSTQCGGIFYNAALSSGPTSGVAAIAGGYPAVVFVVNAAAGREEVNGMKVAGVVLAVASGAAFSMA</sequence>
<keyword evidence="3" id="KW-1185">Reference proteome</keyword>
<keyword evidence="1" id="KW-0812">Transmembrane</keyword>
<accession>A0A9W7CEV6</accession>
<keyword evidence="1" id="KW-1133">Transmembrane helix</keyword>
<dbReference type="SUPFAM" id="SSF103481">
    <property type="entry name" value="Multidrug resistance efflux transporter EmrE"/>
    <property type="match status" value="1"/>
</dbReference>
<comment type="caution">
    <text evidence="2">The sequence shown here is derived from an EMBL/GenBank/DDBJ whole genome shotgun (WGS) entry which is preliminary data.</text>
</comment>
<dbReference type="Proteomes" id="UP001165082">
    <property type="component" value="Unassembled WGS sequence"/>
</dbReference>
<name>A0A9W7CEV6_9STRA</name>
<feature type="transmembrane region" description="Helical" evidence="1">
    <location>
        <begin position="100"/>
        <end position="118"/>
    </location>
</feature>
<evidence type="ECO:0000313" key="2">
    <source>
        <dbReference type="EMBL" id="GMI07017.1"/>
    </source>
</evidence>
<organism evidence="2 3">
    <name type="scientific">Triparma retinervis</name>
    <dbReference type="NCBI Taxonomy" id="2557542"/>
    <lineage>
        <taxon>Eukaryota</taxon>
        <taxon>Sar</taxon>
        <taxon>Stramenopiles</taxon>
        <taxon>Ochrophyta</taxon>
        <taxon>Bolidophyceae</taxon>
        <taxon>Parmales</taxon>
        <taxon>Triparmaceae</taxon>
        <taxon>Triparma</taxon>
    </lineage>
</organism>
<protein>
    <recommendedName>
        <fullName evidence="4">EamA domain-containing protein</fullName>
    </recommendedName>
</protein>
<evidence type="ECO:0008006" key="4">
    <source>
        <dbReference type="Google" id="ProtNLM"/>
    </source>
</evidence>
<proteinExistence type="predicted"/>
<keyword evidence="1" id="KW-0472">Membrane</keyword>
<evidence type="ECO:0000256" key="1">
    <source>
        <dbReference type="SAM" id="Phobius"/>
    </source>
</evidence>
<dbReference type="EMBL" id="BRXZ01000189">
    <property type="protein sequence ID" value="GMI07017.1"/>
    <property type="molecule type" value="Genomic_DNA"/>
</dbReference>
<evidence type="ECO:0000313" key="3">
    <source>
        <dbReference type="Proteomes" id="UP001165082"/>
    </source>
</evidence>